<evidence type="ECO:0000313" key="2">
    <source>
        <dbReference type="EMBL" id="PKH48659.1"/>
    </source>
</evidence>
<reference evidence="2 3" key="1">
    <citation type="submission" date="2017-11" db="EMBL/GenBank/DDBJ databases">
        <title>De-novo sequencing of pomegranate (Punica granatum L.) genome.</title>
        <authorList>
            <person name="Akparov Z."/>
            <person name="Amiraslanov A."/>
            <person name="Hajiyeva S."/>
            <person name="Abbasov M."/>
            <person name="Kaur K."/>
            <person name="Hamwieh A."/>
            <person name="Solovyev V."/>
            <person name="Salamov A."/>
            <person name="Braich B."/>
            <person name="Kosarev P."/>
            <person name="Mahmoud A."/>
            <person name="Hajiyev E."/>
            <person name="Babayeva S."/>
            <person name="Izzatullayeva V."/>
            <person name="Mammadov A."/>
            <person name="Mammadov A."/>
            <person name="Sharifova S."/>
            <person name="Ojaghi J."/>
            <person name="Eynullazada K."/>
            <person name="Bayramov B."/>
            <person name="Abdulazimova A."/>
            <person name="Shahmuradov I."/>
        </authorList>
    </citation>
    <scope>NUCLEOTIDE SEQUENCE [LARGE SCALE GENOMIC DNA]</scope>
    <source>
        <strain evidence="3">cv. AG2017</strain>
        <tissue evidence="2">Leaf</tissue>
    </source>
</reference>
<proteinExistence type="predicted"/>
<dbReference type="AlphaFoldDB" id="A0A2I0GDD9"/>
<feature type="region of interest" description="Disordered" evidence="1">
    <location>
        <begin position="1"/>
        <end position="24"/>
    </location>
</feature>
<feature type="compositionally biased region" description="Polar residues" evidence="1">
    <location>
        <begin position="64"/>
        <end position="74"/>
    </location>
</feature>
<accession>A0A2I0GDD9</accession>
<sequence length="122" mass="13671">MRGELDKRGGEDATTVPRVLLDSGGQLVGRRAVDGRGWISRDVAGQESSSRIRRRRDLDGEQETAPSEDTSITGNEEEEEKEEGRCDLWDTIKHRLHLRSVAEDVGDDPQLHWMSTVSNEQG</sequence>
<comment type="caution">
    <text evidence="2">The sequence shown here is derived from an EMBL/GenBank/DDBJ whole genome shotgun (WGS) entry which is preliminary data.</text>
</comment>
<keyword evidence="3" id="KW-1185">Reference proteome</keyword>
<feature type="compositionally biased region" description="Polar residues" evidence="1">
    <location>
        <begin position="113"/>
        <end position="122"/>
    </location>
</feature>
<protein>
    <submittedName>
        <fullName evidence="2">Uncharacterized protein</fullName>
    </submittedName>
</protein>
<feature type="region of interest" description="Disordered" evidence="1">
    <location>
        <begin position="40"/>
        <end position="85"/>
    </location>
</feature>
<evidence type="ECO:0000313" key="3">
    <source>
        <dbReference type="Proteomes" id="UP000233551"/>
    </source>
</evidence>
<gene>
    <name evidence="2" type="ORF">CRG98_050347</name>
</gene>
<feature type="region of interest" description="Disordered" evidence="1">
    <location>
        <begin position="101"/>
        <end position="122"/>
    </location>
</feature>
<evidence type="ECO:0000256" key="1">
    <source>
        <dbReference type="SAM" id="MobiDB-lite"/>
    </source>
</evidence>
<dbReference type="EMBL" id="PGOL01045196">
    <property type="protein sequence ID" value="PKH48659.1"/>
    <property type="molecule type" value="Genomic_DNA"/>
</dbReference>
<dbReference type="Proteomes" id="UP000233551">
    <property type="component" value="Unassembled WGS sequence"/>
</dbReference>
<organism evidence="2 3">
    <name type="scientific">Punica granatum</name>
    <name type="common">Pomegranate</name>
    <dbReference type="NCBI Taxonomy" id="22663"/>
    <lineage>
        <taxon>Eukaryota</taxon>
        <taxon>Viridiplantae</taxon>
        <taxon>Streptophyta</taxon>
        <taxon>Embryophyta</taxon>
        <taxon>Tracheophyta</taxon>
        <taxon>Spermatophyta</taxon>
        <taxon>Magnoliopsida</taxon>
        <taxon>eudicotyledons</taxon>
        <taxon>Gunneridae</taxon>
        <taxon>Pentapetalae</taxon>
        <taxon>rosids</taxon>
        <taxon>malvids</taxon>
        <taxon>Myrtales</taxon>
        <taxon>Lythraceae</taxon>
        <taxon>Punica</taxon>
    </lineage>
</organism>
<feature type="compositionally biased region" description="Basic and acidic residues" evidence="1">
    <location>
        <begin position="1"/>
        <end position="11"/>
    </location>
</feature>
<name>A0A2I0GDD9_PUNGR</name>